<sequence>MKVSGFLLIDDHAMFREGIALTIAREFQDMPIHAVSTGKEAMEVLNAHKEIDLVMMDIYLSDIAGNVLLRYLRQLRRKLRILVVSASRDPVDVHRALSAGAHGYIHKSADSHGLLDAMARVLSGQDYVPAAFAQAGVHAMRADDAVLLGRLTPRQTEVLRLACEGLRNGEISSRLGMAEKTVKAHMSAVLAVLDVPNRTQATIVARRGGLLRHSM</sequence>
<dbReference type="PANTHER" id="PTHR45566:SF1">
    <property type="entry name" value="HTH-TYPE TRANSCRIPTIONAL REGULATOR YHJB-RELATED"/>
    <property type="match status" value="1"/>
</dbReference>
<evidence type="ECO:0000313" key="5">
    <source>
        <dbReference type="EMBL" id="AIF48224.1"/>
    </source>
</evidence>
<accession>A0A075K1Y2</accession>
<gene>
    <name evidence="5" type="ORF">HY57_13680</name>
</gene>
<dbReference type="InterPro" id="IPR016032">
    <property type="entry name" value="Sig_transdc_resp-reg_C-effctor"/>
</dbReference>
<dbReference type="Gene3D" id="3.40.50.2300">
    <property type="match status" value="1"/>
</dbReference>
<organism evidence="5 6">
    <name type="scientific">Dyella japonica A8</name>
    <dbReference type="NCBI Taxonomy" id="1217721"/>
    <lineage>
        <taxon>Bacteria</taxon>
        <taxon>Pseudomonadati</taxon>
        <taxon>Pseudomonadota</taxon>
        <taxon>Gammaproteobacteria</taxon>
        <taxon>Lysobacterales</taxon>
        <taxon>Rhodanobacteraceae</taxon>
        <taxon>Dyella</taxon>
    </lineage>
</organism>
<dbReference type="InterPro" id="IPR036388">
    <property type="entry name" value="WH-like_DNA-bd_sf"/>
</dbReference>
<evidence type="ECO:0000259" key="3">
    <source>
        <dbReference type="PROSITE" id="PS50043"/>
    </source>
</evidence>
<evidence type="ECO:0000313" key="6">
    <source>
        <dbReference type="Proteomes" id="UP000027987"/>
    </source>
</evidence>
<dbReference type="CDD" id="cd06170">
    <property type="entry name" value="LuxR_C_like"/>
    <property type="match status" value="1"/>
</dbReference>
<dbReference type="PROSITE" id="PS50110">
    <property type="entry name" value="RESPONSE_REGULATORY"/>
    <property type="match status" value="1"/>
</dbReference>
<dbReference type="RefSeq" id="WP_019467512.1">
    <property type="nucleotide sequence ID" value="NZ_ALOY01000184.1"/>
</dbReference>
<dbReference type="KEGG" id="dja:HY57_13680"/>
<evidence type="ECO:0000256" key="2">
    <source>
        <dbReference type="PROSITE-ProRule" id="PRU00169"/>
    </source>
</evidence>
<dbReference type="PRINTS" id="PR00038">
    <property type="entry name" value="HTHLUXR"/>
</dbReference>
<evidence type="ECO:0000259" key="4">
    <source>
        <dbReference type="PROSITE" id="PS50110"/>
    </source>
</evidence>
<dbReference type="InterPro" id="IPR000792">
    <property type="entry name" value="Tscrpt_reg_LuxR_C"/>
</dbReference>
<dbReference type="HOGENOM" id="CLU_000445_90_8_6"/>
<dbReference type="SUPFAM" id="SSF46894">
    <property type="entry name" value="C-terminal effector domain of the bipartite response regulators"/>
    <property type="match status" value="1"/>
</dbReference>
<keyword evidence="2" id="KW-0597">Phosphoprotein</keyword>
<dbReference type="STRING" id="1217721.HY57_13680"/>
<dbReference type="EMBL" id="CP008884">
    <property type="protein sequence ID" value="AIF48224.1"/>
    <property type="molecule type" value="Genomic_DNA"/>
</dbReference>
<dbReference type="GO" id="GO:0000160">
    <property type="term" value="P:phosphorelay signal transduction system"/>
    <property type="evidence" value="ECO:0007669"/>
    <property type="project" value="InterPro"/>
</dbReference>
<dbReference type="PANTHER" id="PTHR45566">
    <property type="entry name" value="HTH-TYPE TRANSCRIPTIONAL REGULATOR YHJB-RELATED"/>
    <property type="match status" value="1"/>
</dbReference>
<keyword evidence="6" id="KW-1185">Reference proteome</keyword>
<dbReference type="GO" id="GO:0003677">
    <property type="term" value="F:DNA binding"/>
    <property type="evidence" value="ECO:0007669"/>
    <property type="project" value="UniProtKB-KW"/>
</dbReference>
<dbReference type="Proteomes" id="UP000027987">
    <property type="component" value="Chromosome"/>
</dbReference>
<dbReference type="SMART" id="SM00448">
    <property type="entry name" value="REC"/>
    <property type="match status" value="1"/>
</dbReference>
<feature type="domain" description="HTH luxR-type" evidence="3">
    <location>
        <begin position="144"/>
        <end position="209"/>
    </location>
</feature>
<proteinExistence type="predicted"/>
<evidence type="ECO:0000256" key="1">
    <source>
        <dbReference type="ARBA" id="ARBA00023125"/>
    </source>
</evidence>
<dbReference type="Pfam" id="PF00196">
    <property type="entry name" value="GerE"/>
    <property type="match status" value="1"/>
</dbReference>
<keyword evidence="1" id="KW-0238">DNA-binding</keyword>
<reference evidence="5 6" key="1">
    <citation type="submission" date="2014-07" db="EMBL/GenBank/DDBJ databases">
        <title>Complete Genome Sequence of Dyella japonica Strain A8 Isolated from Malaysian Tropical Soil.</title>
        <authorList>
            <person name="Hui R.K.H."/>
            <person name="Chen J.-W."/>
            <person name="Chan K.-G."/>
            <person name="Leung F.C.C."/>
        </authorList>
    </citation>
    <scope>NUCLEOTIDE SEQUENCE [LARGE SCALE GENOMIC DNA]</scope>
    <source>
        <strain evidence="5 6">A8</strain>
    </source>
</reference>
<dbReference type="SUPFAM" id="SSF52172">
    <property type="entry name" value="CheY-like"/>
    <property type="match status" value="1"/>
</dbReference>
<dbReference type="GO" id="GO:0006355">
    <property type="term" value="P:regulation of DNA-templated transcription"/>
    <property type="evidence" value="ECO:0007669"/>
    <property type="project" value="InterPro"/>
</dbReference>
<dbReference type="InterPro" id="IPR001789">
    <property type="entry name" value="Sig_transdc_resp-reg_receiver"/>
</dbReference>
<dbReference type="SMART" id="SM00421">
    <property type="entry name" value="HTH_LUXR"/>
    <property type="match status" value="1"/>
</dbReference>
<feature type="modified residue" description="4-aspartylphosphate" evidence="2">
    <location>
        <position position="57"/>
    </location>
</feature>
<protein>
    <submittedName>
        <fullName evidence="5">LuxR family transcriptional regulator</fullName>
    </submittedName>
</protein>
<dbReference type="InterPro" id="IPR011006">
    <property type="entry name" value="CheY-like_superfamily"/>
</dbReference>
<dbReference type="InterPro" id="IPR051015">
    <property type="entry name" value="EvgA-like"/>
</dbReference>
<dbReference type="Pfam" id="PF00072">
    <property type="entry name" value="Response_reg"/>
    <property type="match status" value="1"/>
</dbReference>
<dbReference type="AlphaFoldDB" id="A0A075K1Y2"/>
<name>A0A075K1Y2_9GAMM</name>
<dbReference type="PROSITE" id="PS50043">
    <property type="entry name" value="HTH_LUXR_2"/>
    <property type="match status" value="1"/>
</dbReference>
<feature type="domain" description="Response regulatory" evidence="4">
    <location>
        <begin position="5"/>
        <end position="122"/>
    </location>
</feature>
<dbReference type="Gene3D" id="1.10.10.10">
    <property type="entry name" value="Winged helix-like DNA-binding domain superfamily/Winged helix DNA-binding domain"/>
    <property type="match status" value="1"/>
</dbReference>
<dbReference type="PATRIC" id="fig|1217721.7.peg.2822"/>